<dbReference type="SUPFAM" id="SSF53474">
    <property type="entry name" value="alpha/beta-Hydrolases"/>
    <property type="match status" value="1"/>
</dbReference>
<dbReference type="PANTHER" id="PTHR11559">
    <property type="entry name" value="CARBOXYLESTERASE"/>
    <property type="match status" value="1"/>
</dbReference>
<keyword evidence="3 6" id="KW-0378">Hydrolase</keyword>
<evidence type="ECO:0000256" key="6">
    <source>
        <dbReference type="RuleBase" id="RU361235"/>
    </source>
</evidence>
<dbReference type="Proteomes" id="UP001458880">
    <property type="component" value="Unassembled WGS sequence"/>
</dbReference>
<dbReference type="InterPro" id="IPR019826">
    <property type="entry name" value="Carboxylesterase_B_AS"/>
</dbReference>
<comment type="caution">
    <text evidence="8">The sequence shown here is derived from an EMBL/GenBank/DDBJ whole genome shotgun (WGS) entry which is preliminary data.</text>
</comment>
<dbReference type="PROSITE" id="PS00122">
    <property type="entry name" value="CARBOXYLESTERASE_B_1"/>
    <property type="match status" value="1"/>
</dbReference>
<keyword evidence="2" id="KW-0719">Serine esterase</keyword>
<dbReference type="Gene3D" id="3.40.50.1820">
    <property type="entry name" value="alpha/beta hydrolase"/>
    <property type="match status" value="1"/>
</dbReference>
<dbReference type="EMBL" id="JASPKY010000145">
    <property type="protein sequence ID" value="KAK9730602.1"/>
    <property type="molecule type" value="Genomic_DNA"/>
</dbReference>
<keyword evidence="9" id="KW-1185">Reference proteome</keyword>
<dbReference type="GO" id="GO:0052689">
    <property type="term" value="F:carboxylic ester hydrolase activity"/>
    <property type="evidence" value="ECO:0007669"/>
    <property type="project" value="UniProtKB-KW"/>
</dbReference>
<evidence type="ECO:0000256" key="1">
    <source>
        <dbReference type="ARBA" id="ARBA00005964"/>
    </source>
</evidence>
<reference evidence="8 9" key="1">
    <citation type="journal article" date="2024" name="BMC Genomics">
        <title>De novo assembly and annotation of Popillia japonica's genome with initial clues to its potential as an invasive pest.</title>
        <authorList>
            <person name="Cucini C."/>
            <person name="Boschi S."/>
            <person name="Funari R."/>
            <person name="Cardaioli E."/>
            <person name="Iannotti N."/>
            <person name="Marturano G."/>
            <person name="Paoli F."/>
            <person name="Bruttini M."/>
            <person name="Carapelli A."/>
            <person name="Frati F."/>
            <person name="Nardi F."/>
        </authorList>
    </citation>
    <scope>NUCLEOTIDE SEQUENCE [LARGE SCALE GENOMIC DNA]</scope>
    <source>
        <strain evidence="8">DMR45628</strain>
    </source>
</reference>
<dbReference type="Pfam" id="PF00135">
    <property type="entry name" value="COesterase"/>
    <property type="match status" value="1"/>
</dbReference>
<evidence type="ECO:0000256" key="2">
    <source>
        <dbReference type="ARBA" id="ARBA00022487"/>
    </source>
</evidence>
<organism evidence="8 9">
    <name type="scientific">Popillia japonica</name>
    <name type="common">Japanese beetle</name>
    <dbReference type="NCBI Taxonomy" id="7064"/>
    <lineage>
        <taxon>Eukaryota</taxon>
        <taxon>Metazoa</taxon>
        <taxon>Ecdysozoa</taxon>
        <taxon>Arthropoda</taxon>
        <taxon>Hexapoda</taxon>
        <taxon>Insecta</taxon>
        <taxon>Pterygota</taxon>
        <taxon>Neoptera</taxon>
        <taxon>Endopterygota</taxon>
        <taxon>Coleoptera</taxon>
        <taxon>Polyphaga</taxon>
        <taxon>Scarabaeiformia</taxon>
        <taxon>Scarabaeidae</taxon>
        <taxon>Rutelinae</taxon>
        <taxon>Popillia</taxon>
    </lineage>
</organism>
<dbReference type="InterPro" id="IPR029058">
    <property type="entry name" value="AB_hydrolase_fold"/>
</dbReference>
<accession>A0AAW1L9J5</accession>
<evidence type="ECO:0000313" key="8">
    <source>
        <dbReference type="EMBL" id="KAK9730602.1"/>
    </source>
</evidence>
<protein>
    <recommendedName>
        <fullName evidence="6">Carboxylic ester hydrolase</fullName>
        <ecNumber evidence="6">3.1.1.-</ecNumber>
    </recommendedName>
</protein>
<evidence type="ECO:0000256" key="5">
    <source>
        <dbReference type="ARBA" id="ARBA00023180"/>
    </source>
</evidence>
<proteinExistence type="inferred from homology"/>
<dbReference type="EC" id="3.1.1.-" evidence="6"/>
<dbReference type="AlphaFoldDB" id="A0AAW1L9J5"/>
<comment type="similarity">
    <text evidence="1 6">Belongs to the type-B carboxylesterase/lipase family.</text>
</comment>
<evidence type="ECO:0000259" key="7">
    <source>
        <dbReference type="Pfam" id="PF00135"/>
    </source>
</evidence>
<name>A0AAW1L9J5_POPJA</name>
<keyword evidence="4" id="KW-1015">Disulfide bond</keyword>
<dbReference type="InterPro" id="IPR050309">
    <property type="entry name" value="Type-B_Carboxylest/Lipase"/>
</dbReference>
<keyword evidence="5" id="KW-0325">Glycoprotein</keyword>
<sequence length="182" mass="20104">MHGVEYLLLNHQLEIYDSSRQIIGKVFWMLDGKEANVCKQQYFLPESQSIGDEDCLYINVYTSQPPSSNATLLHVMVWIYGGGFAVGDGNYATYGPDQLVSENVIVVTFNYRLGIFGFAFTADNVAPGNLGLKDQIFALQWVQRNIEAFGGDKNLVTVFGESAGAVSVSYLVVSPLGKVFKR</sequence>
<dbReference type="InterPro" id="IPR002018">
    <property type="entry name" value="CarbesteraseB"/>
</dbReference>
<evidence type="ECO:0000313" key="9">
    <source>
        <dbReference type="Proteomes" id="UP001458880"/>
    </source>
</evidence>
<feature type="domain" description="Carboxylesterase type B" evidence="7">
    <location>
        <begin position="35"/>
        <end position="181"/>
    </location>
</feature>
<evidence type="ECO:0000256" key="4">
    <source>
        <dbReference type="ARBA" id="ARBA00023157"/>
    </source>
</evidence>
<evidence type="ECO:0000256" key="3">
    <source>
        <dbReference type="ARBA" id="ARBA00022801"/>
    </source>
</evidence>
<gene>
    <name evidence="8" type="ORF">QE152_g14427</name>
</gene>